<reference evidence="1 2" key="1">
    <citation type="submission" date="2019-08" db="EMBL/GenBank/DDBJ databases">
        <title>Whole genome of Aphis craccivora.</title>
        <authorList>
            <person name="Voronova N.V."/>
            <person name="Shulinski R.S."/>
            <person name="Bandarenka Y.V."/>
            <person name="Zhorov D.G."/>
            <person name="Warner D."/>
        </authorList>
    </citation>
    <scope>NUCLEOTIDE SEQUENCE [LARGE SCALE GENOMIC DNA]</scope>
    <source>
        <strain evidence="1">180601</strain>
        <tissue evidence="1">Whole Body</tissue>
    </source>
</reference>
<gene>
    <name evidence="1" type="ORF">FWK35_00006077</name>
</gene>
<evidence type="ECO:0000313" key="2">
    <source>
        <dbReference type="Proteomes" id="UP000478052"/>
    </source>
</evidence>
<sequence>MDPRTSYWRRKFNQELKEELNMVTINGFIKSQRIKWLVHVMRRNTDEVGNQEKKRPRGRPRKRWLDVVKKRFGRFRSAELEVDSTGSRQVERFSDGGKNSWRVMKAGRRRRRKRHFIS</sequence>
<name>A0A6G0ZBJ4_APHCR</name>
<evidence type="ECO:0000313" key="1">
    <source>
        <dbReference type="EMBL" id="KAF0768008.1"/>
    </source>
</evidence>
<dbReference type="AlphaFoldDB" id="A0A6G0ZBJ4"/>
<protein>
    <submittedName>
        <fullName evidence="1">Reverse transcriptase domain-containing protein</fullName>
    </submittedName>
</protein>
<organism evidence="1 2">
    <name type="scientific">Aphis craccivora</name>
    <name type="common">Cowpea aphid</name>
    <dbReference type="NCBI Taxonomy" id="307492"/>
    <lineage>
        <taxon>Eukaryota</taxon>
        <taxon>Metazoa</taxon>
        <taxon>Ecdysozoa</taxon>
        <taxon>Arthropoda</taxon>
        <taxon>Hexapoda</taxon>
        <taxon>Insecta</taxon>
        <taxon>Pterygota</taxon>
        <taxon>Neoptera</taxon>
        <taxon>Paraneoptera</taxon>
        <taxon>Hemiptera</taxon>
        <taxon>Sternorrhyncha</taxon>
        <taxon>Aphidomorpha</taxon>
        <taxon>Aphidoidea</taxon>
        <taxon>Aphididae</taxon>
        <taxon>Aphidini</taxon>
        <taxon>Aphis</taxon>
        <taxon>Aphis</taxon>
    </lineage>
</organism>
<keyword evidence="2" id="KW-1185">Reference proteome</keyword>
<keyword evidence="1" id="KW-0695">RNA-directed DNA polymerase</keyword>
<dbReference type="Proteomes" id="UP000478052">
    <property type="component" value="Unassembled WGS sequence"/>
</dbReference>
<keyword evidence="1" id="KW-0548">Nucleotidyltransferase</keyword>
<comment type="caution">
    <text evidence="1">The sequence shown here is derived from an EMBL/GenBank/DDBJ whole genome shotgun (WGS) entry which is preliminary data.</text>
</comment>
<proteinExistence type="predicted"/>
<dbReference type="OrthoDB" id="410404at2759"/>
<keyword evidence="1" id="KW-0808">Transferase</keyword>
<accession>A0A6G0ZBJ4</accession>
<dbReference type="GO" id="GO:0003964">
    <property type="term" value="F:RNA-directed DNA polymerase activity"/>
    <property type="evidence" value="ECO:0007669"/>
    <property type="project" value="UniProtKB-KW"/>
</dbReference>
<dbReference type="EMBL" id="VUJU01000855">
    <property type="protein sequence ID" value="KAF0768008.1"/>
    <property type="molecule type" value="Genomic_DNA"/>
</dbReference>